<dbReference type="GO" id="GO:0005743">
    <property type="term" value="C:mitochondrial inner membrane"/>
    <property type="evidence" value="ECO:0007669"/>
    <property type="project" value="TreeGrafter"/>
</dbReference>
<reference evidence="9 10" key="1">
    <citation type="submission" date="2019-07" db="EMBL/GenBank/DDBJ databases">
        <title>Genome assembly of two rare yeast pathogens: Diutina rugosa and Trichomonascus ciferrii.</title>
        <authorList>
            <person name="Mixao V."/>
            <person name="Saus E."/>
            <person name="Hansen A."/>
            <person name="Lass-Flor C."/>
            <person name="Gabaldon T."/>
        </authorList>
    </citation>
    <scope>NUCLEOTIDE SEQUENCE [LARGE SCALE GENOMIC DNA]</scope>
    <source>
        <strain evidence="9 10">CBS 613</strain>
    </source>
</reference>
<comment type="caution">
    <text evidence="9">The sequence shown here is derived from an EMBL/GenBank/DDBJ whole genome shotgun (WGS) entry which is preliminary data.</text>
</comment>
<evidence type="ECO:0000256" key="6">
    <source>
        <dbReference type="ARBA" id="ARBA00022989"/>
    </source>
</evidence>
<dbReference type="VEuPathDB" id="FungiDB:DIURU_001738"/>
<dbReference type="Gene3D" id="1.20.120.1780">
    <property type="entry name" value="UbiA prenyltransferase"/>
    <property type="match status" value="1"/>
</dbReference>
<sequence>MGYPAVGAPIDWAVVLPMFAANWIWCVVYDTVYAHQDKKFDIHAGIKSTALAWGDRTKPILNGLTTAQVGLYTLSGFMNSMGPGFYAGAAWGFYRIYTMIKKVDLDDEASCWKGFTGNIKTGIIFWLGIVVDYLLLLAGVL</sequence>
<dbReference type="OMA" id="DDEASCW"/>
<comment type="similarity">
    <text evidence="3">Belongs to the UbiA prenyltransferase family.</text>
</comment>
<keyword evidence="6 8" id="KW-1133">Transmembrane helix</keyword>
<dbReference type="PANTHER" id="PTHR11048">
    <property type="entry name" value="PRENYLTRANSFERASES"/>
    <property type="match status" value="1"/>
</dbReference>
<dbReference type="RefSeq" id="XP_034013417.1">
    <property type="nucleotide sequence ID" value="XM_034154314.1"/>
</dbReference>
<evidence type="ECO:0000256" key="4">
    <source>
        <dbReference type="ARBA" id="ARBA00022679"/>
    </source>
</evidence>
<gene>
    <name evidence="9" type="ORF">DIURU_001738</name>
</gene>
<evidence type="ECO:0000256" key="3">
    <source>
        <dbReference type="ARBA" id="ARBA00005985"/>
    </source>
</evidence>
<evidence type="ECO:0000313" key="10">
    <source>
        <dbReference type="Proteomes" id="UP000449547"/>
    </source>
</evidence>
<dbReference type="EMBL" id="SWFT01000051">
    <property type="protein sequence ID" value="KAA8904902.1"/>
    <property type="molecule type" value="Genomic_DNA"/>
</dbReference>
<evidence type="ECO:0000256" key="5">
    <source>
        <dbReference type="ARBA" id="ARBA00022692"/>
    </source>
</evidence>
<dbReference type="FunFam" id="1.20.120.1780:FF:000001">
    <property type="entry name" value="4-hydroxybenzoate octaprenyltransferase"/>
    <property type="match status" value="1"/>
</dbReference>
<keyword evidence="4" id="KW-0808">Transferase</keyword>
<dbReference type="PANTHER" id="PTHR11048:SF28">
    <property type="entry name" value="4-HYDROXYBENZOATE POLYPRENYLTRANSFERASE, MITOCHONDRIAL"/>
    <property type="match status" value="1"/>
</dbReference>
<feature type="transmembrane region" description="Helical" evidence="8">
    <location>
        <begin position="12"/>
        <end position="32"/>
    </location>
</feature>
<dbReference type="Proteomes" id="UP000449547">
    <property type="component" value="Unassembled WGS sequence"/>
</dbReference>
<evidence type="ECO:0000256" key="8">
    <source>
        <dbReference type="SAM" id="Phobius"/>
    </source>
</evidence>
<dbReference type="AlphaFoldDB" id="A0A642UUY5"/>
<evidence type="ECO:0000256" key="1">
    <source>
        <dbReference type="ARBA" id="ARBA00001946"/>
    </source>
</evidence>
<evidence type="ECO:0000256" key="2">
    <source>
        <dbReference type="ARBA" id="ARBA00004141"/>
    </source>
</evidence>
<dbReference type="GO" id="GO:0008412">
    <property type="term" value="F:4-hydroxybenzoate polyprenyltransferase activity"/>
    <property type="evidence" value="ECO:0007669"/>
    <property type="project" value="TreeGrafter"/>
</dbReference>
<dbReference type="GeneID" id="54780391"/>
<keyword evidence="5 8" id="KW-0812">Transmembrane</keyword>
<dbReference type="InterPro" id="IPR039653">
    <property type="entry name" value="Prenyltransferase"/>
</dbReference>
<dbReference type="OrthoDB" id="18170at2759"/>
<dbReference type="Pfam" id="PF01040">
    <property type="entry name" value="UbiA"/>
    <property type="match status" value="1"/>
</dbReference>
<keyword evidence="10" id="KW-1185">Reference proteome</keyword>
<dbReference type="InterPro" id="IPR000537">
    <property type="entry name" value="UbiA_prenyltransferase"/>
</dbReference>
<comment type="subcellular location">
    <subcellularLocation>
        <location evidence="2">Membrane</location>
        <topology evidence="2">Multi-pass membrane protein</topology>
    </subcellularLocation>
</comment>
<evidence type="ECO:0000313" key="9">
    <source>
        <dbReference type="EMBL" id="KAA8904902.1"/>
    </source>
</evidence>
<proteinExistence type="inferred from homology"/>
<evidence type="ECO:0000256" key="7">
    <source>
        <dbReference type="ARBA" id="ARBA00023136"/>
    </source>
</evidence>
<keyword evidence="7 8" id="KW-0472">Membrane</keyword>
<feature type="transmembrane region" description="Helical" evidence="8">
    <location>
        <begin position="123"/>
        <end position="140"/>
    </location>
</feature>
<accession>A0A642UUY5</accession>
<organism evidence="9 10">
    <name type="scientific">Diutina rugosa</name>
    <name type="common">Yeast</name>
    <name type="synonym">Candida rugosa</name>
    <dbReference type="NCBI Taxonomy" id="5481"/>
    <lineage>
        <taxon>Eukaryota</taxon>
        <taxon>Fungi</taxon>
        <taxon>Dikarya</taxon>
        <taxon>Ascomycota</taxon>
        <taxon>Saccharomycotina</taxon>
        <taxon>Pichiomycetes</taxon>
        <taxon>Debaryomycetaceae</taxon>
        <taxon>Diutina</taxon>
    </lineage>
</organism>
<comment type="cofactor">
    <cofactor evidence="1">
        <name>Mg(2+)</name>
        <dbReference type="ChEBI" id="CHEBI:18420"/>
    </cofactor>
</comment>
<protein>
    <submittedName>
        <fullName evidence="9">Uncharacterized protein</fullName>
    </submittedName>
</protein>
<dbReference type="GO" id="GO:0006744">
    <property type="term" value="P:ubiquinone biosynthetic process"/>
    <property type="evidence" value="ECO:0007669"/>
    <property type="project" value="TreeGrafter"/>
</dbReference>
<name>A0A642UUY5_DIURU</name>